<dbReference type="SUPFAM" id="SSF100895">
    <property type="entry name" value="Kazal-type serine protease inhibitors"/>
    <property type="match status" value="4"/>
</dbReference>
<dbReference type="Pfam" id="PF00050">
    <property type="entry name" value="Kazal_1"/>
    <property type="match status" value="3"/>
</dbReference>
<feature type="domain" description="Kazal-like" evidence="5">
    <location>
        <begin position="25"/>
        <end position="77"/>
    </location>
</feature>
<dbReference type="EMBL" id="JBIMZQ010000031">
    <property type="protein sequence ID" value="KAL3662488.1"/>
    <property type="molecule type" value="Genomic_DNA"/>
</dbReference>
<organism evidence="6 7">
    <name type="scientific">Phytophthora oleae</name>
    <dbReference type="NCBI Taxonomy" id="2107226"/>
    <lineage>
        <taxon>Eukaryota</taxon>
        <taxon>Sar</taxon>
        <taxon>Stramenopiles</taxon>
        <taxon>Oomycota</taxon>
        <taxon>Peronosporomycetes</taxon>
        <taxon>Peronosporales</taxon>
        <taxon>Peronosporaceae</taxon>
        <taxon>Phytophthora</taxon>
    </lineage>
</organism>
<evidence type="ECO:0000313" key="6">
    <source>
        <dbReference type="EMBL" id="KAL3662488.1"/>
    </source>
</evidence>
<dbReference type="SMART" id="SM00280">
    <property type="entry name" value="KAZAL"/>
    <property type="match status" value="4"/>
</dbReference>
<keyword evidence="2" id="KW-0722">Serine protease inhibitor</keyword>
<feature type="domain" description="Kazal-like" evidence="5">
    <location>
        <begin position="147"/>
        <end position="196"/>
    </location>
</feature>
<evidence type="ECO:0000313" key="7">
    <source>
        <dbReference type="Proteomes" id="UP001632037"/>
    </source>
</evidence>
<dbReference type="PROSITE" id="PS51465">
    <property type="entry name" value="KAZAL_2"/>
    <property type="match status" value="4"/>
</dbReference>
<feature type="domain" description="Kazal-like" evidence="5">
    <location>
        <begin position="86"/>
        <end position="138"/>
    </location>
</feature>
<keyword evidence="4" id="KW-0732">Signal</keyword>
<evidence type="ECO:0000256" key="3">
    <source>
        <dbReference type="ARBA" id="ARBA00023157"/>
    </source>
</evidence>
<evidence type="ECO:0000256" key="1">
    <source>
        <dbReference type="ARBA" id="ARBA00022690"/>
    </source>
</evidence>
<dbReference type="CDD" id="cd00104">
    <property type="entry name" value="KAZAL_FS"/>
    <property type="match status" value="4"/>
</dbReference>
<keyword evidence="1" id="KW-0646">Protease inhibitor</keyword>
<dbReference type="InterPro" id="IPR036058">
    <property type="entry name" value="Kazal_dom_sf"/>
</dbReference>
<feature type="chain" id="PRO_5044875480" description="Kazal-like domain-containing protein" evidence="4">
    <location>
        <begin position="20"/>
        <end position="263"/>
    </location>
</feature>
<comment type="caution">
    <text evidence="6">The sequence shown here is derived from an EMBL/GenBank/DDBJ whole genome shotgun (WGS) entry which is preliminary data.</text>
</comment>
<dbReference type="Gene3D" id="3.30.60.30">
    <property type="match status" value="4"/>
</dbReference>
<keyword evidence="3" id="KW-1015">Disulfide bond</keyword>
<feature type="domain" description="Kazal-like" evidence="5">
    <location>
        <begin position="204"/>
        <end position="256"/>
    </location>
</feature>
<sequence length="263" mass="26926">MKLAVSLVLAAMAVASTSAVDAASSNTGANCPSACPEVYQPVCGSDGVTYSNKCFLNTADCNSSSGITQASDGECANTAPPSSTGYSASSECSKGCTRIYSPVCGSDGVTYSNDCVLSVAQCKSGGAITQESKGQCPSSFSKGSEARRLNAGCPDACLDVYEPVTDENGVEYSNECYLQMAQCENNTGSSNETSLASSSAVESERDSANCDNKVCTMDYDPVCGSDGVTYSNACMLEIANCKDSSITKSSDGACTASLSRMDL</sequence>
<protein>
    <recommendedName>
        <fullName evidence="5">Kazal-like domain-containing protein</fullName>
    </recommendedName>
</protein>
<evidence type="ECO:0000256" key="2">
    <source>
        <dbReference type="ARBA" id="ARBA00022900"/>
    </source>
</evidence>
<dbReference type="InterPro" id="IPR002350">
    <property type="entry name" value="Kazal_dom"/>
</dbReference>
<proteinExistence type="predicted"/>
<accession>A0ABD3F6Y3</accession>
<dbReference type="AlphaFoldDB" id="A0ABD3F6Y3"/>
<keyword evidence="7" id="KW-1185">Reference proteome</keyword>
<dbReference type="Pfam" id="PF07648">
    <property type="entry name" value="Kazal_2"/>
    <property type="match status" value="1"/>
</dbReference>
<dbReference type="InterPro" id="IPR050653">
    <property type="entry name" value="Prot_Inhib_GrowthFact_Antg"/>
</dbReference>
<dbReference type="Proteomes" id="UP001632037">
    <property type="component" value="Unassembled WGS sequence"/>
</dbReference>
<evidence type="ECO:0000259" key="5">
    <source>
        <dbReference type="PROSITE" id="PS51465"/>
    </source>
</evidence>
<reference evidence="6 7" key="1">
    <citation type="submission" date="2024-09" db="EMBL/GenBank/DDBJ databases">
        <title>Genome sequencing and assembly of Phytophthora oleae, isolate VK10A, causative agent of rot of olive drupes.</title>
        <authorList>
            <person name="Conti Taguali S."/>
            <person name="Riolo M."/>
            <person name="La Spada F."/>
            <person name="Cacciola S.O."/>
            <person name="Dionisio G."/>
        </authorList>
    </citation>
    <scope>NUCLEOTIDE SEQUENCE [LARGE SCALE GENOMIC DNA]</scope>
    <source>
        <strain evidence="6 7">VK10A</strain>
    </source>
</reference>
<evidence type="ECO:0000256" key="4">
    <source>
        <dbReference type="SAM" id="SignalP"/>
    </source>
</evidence>
<gene>
    <name evidence="6" type="ORF">V7S43_012343</name>
</gene>
<name>A0ABD3F6Y3_9STRA</name>
<dbReference type="PANTHER" id="PTHR10913:SF45">
    <property type="entry name" value="FOLLISTATIN, ISOFORM A-RELATED"/>
    <property type="match status" value="1"/>
</dbReference>
<dbReference type="PANTHER" id="PTHR10913">
    <property type="entry name" value="FOLLISTATIN-RELATED"/>
    <property type="match status" value="1"/>
</dbReference>
<feature type="signal peptide" evidence="4">
    <location>
        <begin position="1"/>
        <end position="19"/>
    </location>
</feature>